<dbReference type="Proteomes" id="UP000012065">
    <property type="component" value="Unassembled WGS sequence"/>
</dbReference>
<dbReference type="HOGENOM" id="CLU_1769364_0_0_1"/>
<comment type="caution">
    <text evidence="2">The sequence shown here is derived from an EMBL/GenBank/DDBJ whole genome shotgun (WGS) entry which is preliminary data.</text>
</comment>
<evidence type="ECO:0000313" key="2">
    <source>
        <dbReference type="EMBL" id="CCO31628.1"/>
    </source>
</evidence>
<feature type="signal peptide" evidence="1">
    <location>
        <begin position="1"/>
        <end position="29"/>
    </location>
</feature>
<accession>M5BVC1</accession>
<sequence>MMLLALPAIWAWVLHDLVALMLFTTPVSCLGPLNQLSKHYVLISTPTVATGVYVIAHSSASTPVKRTVRSLKVSEKFLRTTTAYTHEARASSTVYLEPSVLACHADCSLSYGLGRVSVWKSDCATREISTSLIFTFTSTFAPNFDYP</sequence>
<name>M5BVC1_THACB</name>
<reference evidence="2 3" key="1">
    <citation type="journal article" date="2013" name="J. Biotechnol.">
        <title>Establishment and interpretation of the genome sequence of the phytopathogenic fungus Rhizoctonia solani AG1-IB isolate 7/3/14.</title>
        <authorList>
            <person name="Wibberg D.W."/>
            <person name="Jelonek L.J."/>
            <person name="Rupp O.R."/>
            <person name="Hennig M.H."/>
            <person name="Eikmeyer F.E."/>
            <person name="Goesmann A.G."/>
            <person name="Hartmann A.H."/>
            <person name="Borriss R.B."/>
            <person name="Grosch R.G."/>
            <person name="Puehler A.P."/>
            <person name="Schlueter A.S."/>
        </authorList>
    </citation>
    <scope>NUCLEOTIDE SEQUENCE [LARGE SCALE GENOMIC DNA]</scope>
    <source>
        <strain evidence="3">AG1-IB / isolate 7/3/14</strain>
    </source>
</reference>
<organism evidence="2 3">
    <name type="scientific">Thanatephorus cucumeris (strain AG1-IB / isolate 7/3/14)</name>
    <name type="common">Lettuce bottom rot fungus</name>
    <name type="synonym">Rhizoctonia solani</name>
    <dbReference type="NCBI Taxonomy" id="1108050"/>
    <lineage>
        <taxon>Eukaryota</taxon>
        <taxon>Fungi</taxon>
        <taxon>Dikarya</taxon>
        <taxon>Basidiomycota</taxon>
        <taxon>Agaricomycotina</taxon>
        <taxon>Agaricomycetes</taxon>
        <taxon>Cantharellales</taxon>
        <taxon>Ceratobasidiaceae</taxon>
        <taxon>Rhizoctonia</taxon>
        <taxon>Rhizoctonia solani AG-1</taxon>
    </lineage>
</organism>
<proteinExistence type="predicted"/>
<evidence type="ECO:0000313" key="3">
    <source>
        <dbReference type="Proteomes" id="UP000012065"/>
    </source>
</evidence>
<keyword evidence="1" id="KW-0732">Signal</keyword>
<dbReference type="EMBL" id="CAOJ01008484">
    <property type="protein sequence ID" value="CCO31628.1"/>
    <property type="molecule type" value="Genomic_DNA"/>
</dbReference>
<feature type="chain" id="PRO_5004063573" description="Secreted protein" evidence="1">
    <location>
        <begin position="30"/>
        <end position="147"/>
    </location>
</feature>
<protein>
    <recommendedName>
        <fullName evidence="4">Secreted protein</fullName>
    </recommendedName>
</protein>
<dbReference type="AlphaFoldDB" id="M5BVC1"/>
<evidence type="ECO:0000256" key="1">
    <source>
        <dbReference type="SAM" id="SignalP"/>
    </source>
</evidence>
<gene>
    <name evidence="2" type="ORF">BN14_05675</name>
</gene>
<evidence type="ECO:0008006" key="4">
    <source>
        <dbReference type="Google" id="ProtNLM"/>
    </source>
</evidence>